<feature type="region of interest" description="Disordered" evidence="1">
    <location>
        <begin position="224"/>
        <end position="304"/>
    </location>
</feature>
<dbReference type="PROSITE" id="PS50072">
    <property type="entry name" value="CSA_PPIASE_2"/>
    <property type="match status" value="1"/>
</dbReference>
<feature type="compositionally biased region" description="Basic and acidic residues" evidence="1">
    <location>
        <begin position="1145"/>
        <end position="1154"/>
    </location>
</feature>
<feature type="region of interest" description="Disordered" evidence="1">
    <location>
        <begin position="325"/>
        <end position="1154"/>
    </location>
</feature>
<feature type="compositionally biased region" description="Polar residues" evidence="1">
    <location>
        <begin position="710"/>
        <end position="733"/>
    </location>
</feature>
<dbReference type="GO" id="GO:0016018">
    <property type="term" value="F:cyclosporin A binding"/>
    <property type="evidence" value="ECO:0007669"/>
    <property type="project" value="TreeGrafter"/>
</dbReference>
<accession>A0A1I8BZ74</accession>
<keyword evidence="3" id="KW-1185">Reference proteome</keyword>
<feature type="compositionally biased region" description="Basic and acidic residues" evidence="1">
    <location>
        <begin position="357"/>
        <end position="425"/>
    </location>
</feature>
<feature type="compositionally biased region" description="Basic and acidic residues" evidence="1">
    <location>
        <begin position="746"/>
        <end position="774"/>
    </location>
</feature>
<dbReference type="Proteomes" id="UP000095281">
    <property type="component" value="Unplaced"/>
</dbReference>
<protein>
    <submittedName>
        <fullName evidence="4">PPIase cyclophilin-type domain-containing protein</fullName>
    </submittedName>
</protein>
<evidence type="ECO:0000259" key="2">
    <source>
        <dbReference type="PROSITE" id="PS50072"/>
    </source>
</evidence>
<dbReference type="GO" id="GO:0003755">
    <property type="term" value="F:peptidyl-prolyl cis-trans isomerase activity"/>
    <property type="evidence" value="ECO:0007669"/>
    <property type="project" value="InterPro"/>
</dbReference>
<dbReference type="GO" id="GO:0005737">
    <property type="term" value="C:cytoplasm"/>
    <property type="evidence" value="ECO:0007669"/>
    <property type="project" value="TreeGrafter"/>
</dbReference>
<evidence type="ECO:0000313" key="3">
    <source>
        <dbReference type="Proteomes" id="UP000095281"/>
    </source>
</evidence>
<dbReference type="InterPro" id="IPR029000">
    <property type="entry name" value="Cyclophilin-like_dom_sf"/>
</dbReference>
<dbReference type="Gene3D" id="2.40.100.10">
    <property type="entry name" value="Cyclophilin-like"/>
    <property type="match status" value="2"/>
</dbReference>
<feature type="compositionally biased region" description="Basic and acidic residues" evidence="1">
    <location>
        <begin position="558"/>
        <end position="605"/>
    </location>
</feature>
<feature type="compositionally biased region" description="Basic and acidic residues" evidence="1">
    <location>
        <begin position="657"/>
        <end position="709"/>
    </location>
</feature>
<dbReference type="Pfam" id="PF00160">
    <property type="entry name" value="Pro_isomerase"/>
    <property type="match status" value="1"/>
</dbReference>
<feature type="compositionally biased region" description="Low complexity" evidence="1">
    <location>
        <begin position="1021"/>
        <end position="1043"/>
    </location>
</feature>
<dbReference type="PANTHER" id="PTHR11071:SF565">
    <property type="entry name" value="MOCA-CYP, ISOFORM A"/>
    <property type="match status" value="1"/>
</dbReference>
<feature type="compositionally biased region" description="Basic residues" evidence="1">
    <location>
        <begin position="258"/>
        <end position="269"/>
    </location>
</feature>
<feature type="compositionally biased region" description="Basic residues" evidence="1">
    <location>
        <begin position="1119"/>
        <end position="1144"/>
    </location>
</feature>
<dbReference type="SUPFAM" id="SSF50891">
    <property type="entry name" value="Cyclophilin-like"/>
    <property type="match status" value="1"/>
</dbReference>
<proteinExistence type="predicted"/>
<evidence type="ECO:0000313" key="4">
    <source>
        <dbReference type="WBParaSite" id="MhA1_Contig783.frz3.gene2"/>
    </source>
</evidence>
<name>A0A1I8BZ74_MELHA</name>
<feature type="compositionally biased region" description="Basic and acidic residues" evidence="1">
    <location>
        <begin position="1108"/>
        <end position="1118"/>
    </location>
</feature>
<feature type="compositionally biased region" description="Low complexity" evidence="1">
    <location>
        <begin position="1050"/>
        <end position="1068"/>
    </location>
</feature>
<feature type="compositionally biased region" description="Basic and acidic residues" evidence="1">
    <location>
        <begin position="781"/>
        <end position="863"/>
    </location>
</feature>
<dbReference type="GO" id="GO:0006457">
    <property type="term" value="P:protein folding"/>
    <property type="evidence" value="ECO:0007669"/>
    <property type="project" value="TreeGrafter"/>
</dbReference>
<feature type="compositionally biased region" description="Low complexity" evidence="1">
    <location>
        <begin position="883"/>
        <end position="892"/>
    </location>
</feature>
<evidence type="ECO:0000256" key="1">
    <source>
        <dbReference type="SAM" id="MobiDB-lite"/>
    </source>
</evidence>
<feature type="compositionally biased region" description="Basic and acidic residues" evidence="1">
    <location>
        <begin position="450"/>
        <end position="541"/>
    </location>
</feature>
<organism evidence="3 4">
    <name type="scientific">Meloidogyne hapla</name>
    <name type="common">Root-knot nematode worm</name>
    <dbReference type="NCBI Taxonomy" id="6305"/>
    <lineage>
        <taxon>Eukaryota</taxon>
        <taxon>Metazoa</taxon>
        <taxon>Ecdysozoa</taxon>
        <taxon>Nematoda</taxon>
        <taxon>Chromadorea</taxon>
        <taxon>Rhabditida</taxon>
        <taxon>Tylenchina</taxon>
        <taxon>Tylenchomorpha</taxon>
        <taxon>Tylenchoidea</taxon>
        <taxon>Meloidogynidae</taxon>
        <taxon>Meloidogyninae</taxon>
        <taxon>Meloidogyne</taxon>
    </lineage>
</organism>
<feature type="compositionally biased region" description="Polar residues" evidence="1">
    <location>
        <begin position="929"/>
        <end position="945"/>
    </location>
</feature>
<feature type="compositionally biased region" description="Low complexity" evidence="1">
    <location>
        <begin position="243"/>
        <end position="254"/>
    </location>
</feature>
<reference evidence="4" key="1">
    <citation type="submission" date="2016-11" db="UniProtKB">
        <authorList>
            <consortium name="WormBaseParasite"/>
        </authorList>
    </citation>
    <scope>IDENTIFICATION</scope>
</reference>
<feature type="compositionally biased region" description="Acidic residues" evidence="1">
    <location>
        <begin position="606"/>
        <end position="618"/>
    </location>
</feature>
<dbReference type="PANTHER" id="PTHR11071">
    <property type="entry name" value="PEPTIDYL-PROLYL CIS-TRANS ISOMERASE"/>
    <property type="match status" value="1"/>
</dbReference>
<feature type="compositionally biased region" description="Basic residues" evidence="1">
    <location>
        <begin position="1069"/>
        <end position="1107"/>
    </location>
</feature>
<feature type="domain" description="PPIase cyclophilin-type" evidence="2">
    <location>
        <begin position="1"/>
        <end position="144"/>
    </location>
</feature>
<dbReference type="WBParaSite" id="MhA1_Contig783.frz3.gene2">
    <property type="protein sequence ID" value="MhA1_Contig783.frz3.gene2"/>
    <property type="gene ID" value="MhA1_Contig783.frz3.gene2"/>
</dbReference>
<sequence length="1154" mass="134951">MTIEKVSKSERSRCFFDIQIDGAPVGRVVMELFDDLVPRTAKYGGDFSAGNGTGGESIYGGVFDDESFVIKHDQPFMLSMANRGKDTNGSQFFITTKHAPHLDGVHVVFGKVISGQDVITQIENLKVNAKCRPVADVIIANCGQLIRKRAADDIETDIKERLGYYYCLVKIQFSNSSKKHKKRKQEKEKDYEEDQTILPSVDQKVVLNEPEIISSVKADDLPEVPTTNKFLMRRSKTPENATSHSSRPSMRQSSAKTRSGHRVKGRGSLRFRTPSDDEGSRGRGPSIRSRSATPPHWKREERRLISMKELQDRIKIKLELEEKEMQEKQQKQAENATNETATFGYRLPVFPPPQQPKEMRERKHSQIESSRSDRSEHEHGNRRWPNDMYQRDRDRMTHVRDQERGDYRRDRRYRDENQHVRERSRSPRFGLRNGVGGRFPRSPDRSISNRRREEKERTVEHRHENDRLRNRDESDKHGDGRRLKERDNEPSKRTLDESRVFGRWADNRVEDDGTKPRRRFEENRLSPTKQRDNESSNERDHSHRRRRSLERNNNFTTKEIERERELARRLHRRYEEEEKRREFDEYRNEHDVKDIKSSKQQKEIQYEEEGVSIEEGEVSPEKKILVQRQQSEEKEDEEEINVPLPNSTLSGFLSLLRENEDKNNEKDKEICSSEKHEKESKSINEKTTNKSEEEKSVTKRPVLLEKIKYEQSTPTNTPNKQETLQKTPTTDETLLNDVVASKKKIKEKDSDAKITEHQRENDRECKRGEDRSDVCDTTIESQHDHGRELDKGHIAECERHEDEQCDQDRDESSKHIDKNRHLNEDIIKSSQFVEEKDKNDEKKESTDKSNESKKTIKEEKIDEQITSPSKHKEKSKKNEDEILNINFINENIPMETEESKEEEFIFKRLILPQKTRDEEYSTPPLLKKSPTSNLATPQKNISPASKSVLKVESEEDGDESQQIPHNPSPPPSALFKPERSIKIDEDEYDSDEHLNEKRNIIKSSEKEVPKQLTERAKSEESIASSKKSSSTKSASTADSTTSSSEDDSHSSSSSRSSSSSSSSASSVRSRGRRSHRRSSSPRSRHSATRRRRSSSHSSNRRRRRSHSRDRSRSRDYSRSYRRRSTSRDRTRRNRTRSRSFRRSHRSDSRDRRRR</sequence>
<feature type="compositionally biased region" description="Basic and acidic residues" evidence="1">
    <location>
        <begin position="991"/>
        <end position="1020"/>
    </location>
</feature>
<dbReference type="InterPro" id="IPR002130">
    <property type="entry name" value="Cyclophilin-type_PPIase_dom"/>
</dbReference>
<dbReference type="AlphaFoldDB" id="A0A1I8BZ74"/>